<evidence type="ECO:0000313" key="1">
    <source>
        <dbReference type="EMBL" id="KVA04469.1"/>
    </source>
</evidence>
<gene>
    <name evidence="1" type="ORF">WI41_20420</name>
</gene>
<evidence type="ECO:0000313" key="2">
    <source>
        <dbReference type="Proteomes" id="UP000056450"/>
    </source>
</evidence>
<dbReference type="Pfam" id="PF13692">
    <property type="entry name" value="Glyco_trans_1_4"/>
    <property type="match status" value="1"/>
</dbReference>
<dbReference type="AlphaFoldDB" id="A0AAP1CB23"/>
<name>A0AAP1CB23_9BURK</name>
<comment type="caution">
    <text evidence="1">The sequence shown here is derived from an EMBL/GenBank/DDBJ whole genome shotgun (WGS) entry which is preliminary data.</text>
</comment>
<protein>
    <recommendedName>
        <fullName evidence="3">Glycosyltransferase</fullName>
    </recommendedName>
</protein>
<dbReference type="Gene3D" id="3.40.50.2000">
    <property type="entry name" value="Glycogen Phosphorylase B"/>
    <property type="match status" value="1"/>
</dbReference>
<accession>A0AAP1CB23</accession>
<organism evidence="1 2">
    <name type="scientific">Burkholderia latens</name>
    <dbReference type="NCBI Taxonomy" id="488446"/>
    <lineage>
        <taxon>Bacteria</taxon>
        <taxon>Pseudomonadati</taxon>
        <taxon>Pseudomonadota</taxon>
        <taxon>Betaproteobacteria</taxon>
        <taxon>Burkholderiales</taxon>
        <taxon>Burkholderiaceae</taxon>
        <taxon>Burkholderia</taxon>
        <taxon>Burkholderia cepacia complex</taxon>
    </lineage>
</organism>
<dbReference type="EMBL" id="LOTQ01000030">
    <property type="protein sequence ID" value="KVA04469.1"/>
    <property type="molecule type" value="Genomic_DNA"/>
</dbReference>
<proteinExistence type="predicted"/>
<dbReference type="KEGG" id="blat:WK25_23505"/>
<evidence type="ECO:0008006" key="3">
    <source>
        <dbReference type="Google" id="ProtNLM"/>
    </source>
</evidence>
<dbReference type="Proteomes" id="UP000056450">
    <property type="component" value="Unassembled WGS sequence"/>
</dbReference>
<dbReference type="SUPFAM" id="SSF53756">
    <property type="entry name" value="UDP-Glycosyltransferase/glycogen phosphorylase"/>
    <property type="match status" value="1"/>
</dbReference>
<sequence length="396" mass="44047">MVMTRDIPQHVSNGRERTLRFIRNAIGDEMEVAEFKIRSVFEDGGWSGKLGAVARVAIGVLRAEPCALQVAMFWRARKRAELLRVVEASAPDVIYFDGIRMVDYATLVGRRFPHCRIVVDFDDLMSRRAGILRAHDFPLSAGYLARSIPRPFVRLANASIVRKAFLRYEEFALRRQERAAIRASNAVTLVSTEDAGALRARLTDDEAAKAHVIAPPLSSRTPVRFPATPLRFVFIGSDAQLQNRLAIEYLIRLWARVAPASPLVIFGRMVGRYDPVPNVVFAGFAQSQAEVYTGCSIALCPAFLRGGIKSKVLEAISYGCVPVGNDAAYEGLGFHDDALAMTEPRLERFVTAPDEDLPNVVAAATRFAEYCDQHFSMSRFGQRWREVIAPMPDGSR</sequence>
<reference evidence="1 2" key="1">
    <citation type="submission" date="2015-11" db="EMBL/GenBank/DDBJ databases">
        <title>Expanding the genomic diversity of Burkholderia species for the development of highly accurate diagnostics.</title>
        <authorList>
            <person name="Sahl J."/>
            <person name="Keim P."/>
            <person name="Wagner D."/>
        </authorList>
    </citation>
    <scope>NUCLEOTIDE SEQUENCE [LARGE SCALE GENOMIC DNA]</scope>
    <source>
        <strain evidence="1 2">RF32-BP12</strain>
    </source>
</reference>